<comment type="caution">
    <text evidence="3">The sequence shown here is derived from an EMBL/GenBank/DDBJ whole genome shotgun (WGS) entry which is preliminary data.</text>
</comment>
<feature type="domain" description="Glycosyl transferase family 1" evidence="2">
    <location>
        <begin position="194"/>
        <end position="370"/>
    </location>
</feature>
<dbReference type="Gene3D" id="3.40.50.2000">
    <property type="entry name" value="Glycogen Phosphorylase B"/>
    <property type="match status" value="2"/>
</dbReference>
<accession>A0A0W8FQJ1</accession>
<dbReference type="Pfam" id="PF00534">
    <property type="entry name" value="Glycos_transf_1"/>
    <property type="match status" value="1"/>
</dbReference>
<evidence type="ECO:0000259" key="2">
    <source>
        <dbReference type="Pfam" id="PF00534"/>
    </source>
</evidence>
<evidence type="ECO:0000256" key="1">
    <source>
        <dbReference type="ARBA" id="ARBA00022679"/>
    </source>
</evidence>
<sequence>MGENKPIKIRLIMVSGDFPPRISGVGDYAWHIARTASVMGAAVTVITTKNQYAQESFPNDNLDIRPIMDMWQFNEAKKLFRILDESDDRSIVNIQYNCPFTYGRRLLINFLPAMIRTFYPKIKVVVTMHGFWEQSLKFRLRALPMMRAAHGVIYVDRLNKMMIKKYSGLPENRLMFIPIAGNILPIPCTTELRNTWRRELQLKDTDTAIAFFGGIGRNKGFEYLIEALEIARNRKRMQVIVLAIGGFHSDVMGNSYQTEITNLINKLGMDKYVRILESLNSKDVSKYLHAADIAVYPFLNGVGENSGSMLAALAHGLPTIITKGPANDSSFTDRLGVFMVPSKNAEELANVIEKIIVTPAMQQTMRDKAIEVSNILSWDYVTSTSMKLFMALSNIP</sequence>
<dbReference type="GO" id="GO:0009103">
    <property type="term" value="P:lipopolysaccharide biosynthetic process"/>
    <property type="evidence" value="ECO:0007669"/>
    <property type="project" value="TreeGrafter"/>
</dbReference>
<dbReference type="EMBL" id="LNQE01000934">
    <property type="protein sequence ID" value="KUG22894.1"/>
    <property type="molecule type" value="Genomic_DNA"/>
</dbReference>
<dbReference type="PANTHER" id="PTHR46401">
    <property type="entry name" value="GLYCOSYLTRANSFERASE WBBK-RELATED"/>
    <property type="match status" value="1"/>
</dbReference>
<organism evidence="3">
    <name type="scientific">hydrocarbon metagenome</name>
    <dbReference type="NCBI Taxonomy" id="938273"/>
    <lineage>
        <taxon>unclassified sequences</taxon>
        <taxon>metagenomes</taxon>
        <taxon>ecological metagenomes</taxon>
    </lineage>
</organism>
<proteinExistence type="predicted"/>
<dbReference type="PANTHER" id="PTHR46401:SF2">
    <property type="entry name" value="GLYCOSYLTRANSFERASE WBBK-RELATED"/>
    <property type="match status" value="1"/>
</dbReference>
<dbReference type="InterPro" id="IPR001296">
    <property type="entry name" value="Glyco_trans_1"/>
</dbReference>
<dbReference type="AlphaFoldDB" id="A0A0W8FQJ1"/>
<dbReference type="SUPFAM" id="SSF53756">
    <property type="entry name" value="UDP-Glycosyltransferase/glycogen phosphorylase"/>
    <property type="match status" value="1"/>
</dbReference>
<keyword evidence="1 3" id="KW-0808">Transferase</keyword>
<gene>
    <name evidence="3" type="ORF">ASZ90_007329</name>
</gene>
<reference evidence="3" key="1">
    <citation type="journal article" date="2015" name="Proc. Natl. Acad. Sci. U.S.A.">
        <title>Networks of energetic and metabolic interactions define dynamics in microbial communities.</title>
        <authorList>
            <person name="Embree M."/>
            <person name="Liu J.K."/>
            <person name="Al-Bassam M.M."/>
            <person name="Zengler K."/>
        </authorList>
    </citation>
    <scope>NUCLEOTIDE SEQUENCE</scope>
</reference>
<evidence type="ECO:0000313" key="3">
    <source>
        <dbReference type="EMBL" id="KUG22894.1"/>
    </source>
</evidence>
<protein>
    <submittedName>
        <fullName evidence="3">Glycosyltransferase</fullName>
    </submittedName>
</protein>
<name>A0A0W8FQJ1_9ZZZZ</name>
<dbReference type="GO" id="GO:0016757">
    <property type="term" value="F:glycosyltransferase activity"/>
    <property type="evidence" value="ECO:0007669"/>
    <property type="project" value="InterPro"/>
</dbReference>